<evidence type="ECO:0000313" key="9">
    <source>
        <dbReference type="Ensembl" id="ENSEBUP00000013718.1"/>
    </source>
</evidence>
<protein>
    <submittedName>
        <fullName evidence="9">Raftlin family member 2</fullName>
    </submittedName>
</protein>
<sequence>MNIFVAMGCGLRKMEDADDASPGKIFSTLNRQQVETPNGVSYDCVPLDFTTAKLEANAVSIPYISGIHELPAFLDSYYRHGYTLAAVHPTLLPHTARRSPLEQLYRAVLIRALPMHVSREELPQRHHLVVEECPLTGLALSAEAIKSFMKKALDTATAKGYHLAGFVSEYLSCPGPMLYRPPTARLLSRDDGQDLSAEGRTSTPNVSGLSASRDEGEVCETTNGIKGGDKPDGWSRDPSEGGEGLFEVSLESVDRAQEILKDCTCDTKLDRVEAEGATSKVERSTVEEERGPADGEEGLCGVESYEMKLYALYNVPETPCLPPIYYMDGLPLRVTRKGHAIATLEADWLDHLSKHLEGGASLVDSQLFLSSGRGDRPPKSINGLLIFEENPEVPADTWRAHDVIVVEQLTVIKGCHIKTDYIPLLHTLAELGWRLTSVLPTPVVKPDSEGNLVAKQIVFLQRQSQKSKEGQKGSKKNALA</sequence>
<organism evidence="9 10">
    <name type="scientific">Eptatretus burgeri</name>
    <name type="common">Inshore hagfish</name>
    <dbReference type="NCBI Taxonomy" id="7764"/>
    <lineage>
        <taxon>Eukaryota</taxon>
        <taxon>Metazoa</taxon>
        <taxon>Chordata</taxon>
        <taxon>Craniata</taxon>
        <taxon>Vertebrata</taxon>
        <taxon>Cyclostomata</taxon>
        <taxon>Myxini</taxon>
        <taxon>Myxiniformes</taxon>
        <taxon>Myxinidae</taxon>
        <taxon>Eptatretinae</taxon>
        <taxon>Eptatretus</taxon>
    </lineage>
</organism>
<evidence type="ECO:0000256" key="7">
    <source>
        <dbReference type="ARBA" id="ARBA00023288"/>
    </source>
</evidence>
<feature type="compositionally biased region" description="Basic and acidic residues" evidence="8">
    <location>
        <begin position="275"/>
        <end position="293"/>
    </location>
</feature>
<keyword evidence="3" id="KW-1003">Cell membrane</keyword>
<reference evidence="9" key="1">
    <citation type="submission" date="2025-08" db="UniProtKB">
        <authorList>
            <consortium name="Ensembl"/>
        </authorList>
    </citation>
    <scope>IDENTIFICATION</scope>
</reference>
<dbReference type="Proteomes" id="UP000694388">
    <property type="component" value="Unplaced"/>
</dbReference>
<dbReference type="GO" id="GO:0005886">
    <property type="term" value="C:plasma membrane"/>
    <property type="evidence" value="ECO:0007669"/>
    <property type="project" value="UniProtKB-SubCell"/>
</dbReference>
<dbReference type="GeneTree" id="ENSGT00530000063609"/>
<evidence type="ECO:0000256" key="1">
    <source>
        <dbReference type="ARBA" id="ARBA00004193"/>
    </source>
</evidence>
<evidence type="ECO:0000256" key="3">
    <source>
        <dbReference type="ARBA" id="ARBA00022475"/>
    </source>
</evidence>
<proteinExistence type="inferred from homology"/>
<dbReference type="Ensembl" id="ENSEBUT00000014294.1">
    <property type="protein sequence ID" value="ENSEBUP00000013718.1"/>
    <property type="gene ID" value="ENSEBUG00000008648.1"/>
</dbReference>
<evidence type="ECO:0000256" key="6">
    <source>
        <dbReference type="ARBA" id="ARBA00023139"/>
    </source>
</evidence>
<feature type="region of interest" description="Disordered" evidence="8">
    <location>
        <begin position="188"/>
        <end position="242"/>
    </location>
</feature>
<evidence type="ECO:0000313" key="10">
    <source>
        <dbReference type="Proteomes" id="UP000694388"/>
    </source>
</evidence>
<keyword evidence="5" id="KW-0472">Membrane</keyword>
<feature type="compositionally biased region" description="Basic and acidic residues" evidence="8">
    <location>
        <begin position="227"/>
        <end position="239"/>
    </location>
</feature>
<evidence type="ECO:0000256" key="2">
    <source>
        <dbReference type="ARBA" id="ARBA00006390"/>
    </source>
</evidence>
<keyword evidence="10" id="KW-1185">Reference proteome</keyword>
<comment type="subcellular location">
    <subcellularLocation>
        <location evidence="1">Cell membrane</location>
        <topology evidence="1">Lipid-anchor</topology>
    </subcellularLocation>
</comment>
<dbReference type="PANTHER" id="PTHR17601:SF1">
    <property type="entry name" value="RAFTLIN-2"/>
    <property type="match status" value="1"/>
</dbReference>
<dbReference type="InterPro" id="IPR028169">
    <property type="entry name" value="Raftlin"/>
</dbReference>
<comment type="similarity">
    <text evidence="2">Belongs to the raftlin family.</text>
</comment>
<feature type="region of interest" description="Disordered" evidence="8">
    <location>
        <begin position="275"/>
        <end position="298"/>
    </location>
</feature>
<keyword evidence="7" id="KW-0449">Lipoprotein</keyword>
<keyword evidence="6" id="KW-0564">Palmitate</keyword>
<reference evidence="9" key="2">
    <citation type="submission" date="2025-09" db="UniProtKB">
        <authorList>
            <consortium name="Ensembl"/>
        </authorList>
    </citation>
    <scope>IDENTIFICATION</scope>
</reference>
<evidence type="ECO:0000256" key="8">
    <source>
        <dbReference type="SAM" id="MobiDB-lite"/>
    </source>
</evidence>
<name>A0A8C4QD88_EPTBU</name>
<keyword evidence="4" id="KW-0519">Myristate</keyword>
<dbReference type="AlphaFoldDB" id="A0A8C4QD88"/>
<dbReference type="Pfam" id="PF15250">
    <property type="entry name" value="Raftlin"/>
    <property type="match status" value="1"/>
</dbReference>
<feature type="compositionally biased region" description="Polar residues" evidence="8">
    <location>
        <begin position="199"/>
        <end position="210"/>
    </location>
</feature>
<dbReference type="PANTHER" id="PTHR17601">
    <property type="entry name" value="RAFTLIN-RELATED"/>
    <property type="match status" value="1"/>
</dbReference>
<evidence type="ECO:0000256" key="5">
    <source>
        <dbReference type="ARBA" id="ARBA00023136"/>
    </source>
</evidence>
<accession>A0A8C4QD88</accession>
<evidence type="ECO:0000256" key="4">
    <source>
        <dbReference type="ARBA" id="ARBA00022707"/>
    </source>
</evidence>